<evidence type="ECO:0000313" key="2">
    <source>
        <dbReference type="Proteomes" id="UP000030585"/>
    </source>
</evidence>
<protein>
    <submittedName>
        <fullName evidence="1">Uncharacterized protein</fullName>
    </submittedName>
</protein>
<dbReference type="EMBL" id="JSEY02000075">
    <property type="protein sequence ID" value="KGU54951.1"/>
    <property type="molecule type" value="Genomic_DNA"/>
</dbReference>
<gene>
    <name evidence="1" type="ORF">NY98_04375</name>
</gene>
<accession>A0AB34QA92</accession>
<dbReference type="AlphaFoldDB" id="A0AB34QA92"/>
<reference evidence="2" key="1">
    <citation type="submission" date="2015-04" db="EMBL/GenBank/DDBJ databases">
        <title>Genome sequencing of pathogens of bean.</title>
        <authorList>
            <person name="Harrison J."/>
            <person name="Aritua V."/>
            <person name="Sapp M."/>
            <person name="Smith J."/>
            <person name="Studholme D.J."/>
        </authorList>
    </citation>
    <scope>NUCLEOTIDE SEQUENCE [LARGE SCALE GENOMIC DNA]</scope>
    <source>
        <strain evidence="2">NCPPB 1058</strain>
    </source>
</reference>
<proteinExistence type="predicted"/>
<organism evidence="1 2">
    <name type="scientific">Xanthomonas citri pv. fuscans</name>
    <dbReference type="NCBI Taxonomy" id="366649"/>
    <lineage>
        <taxon>Bacteria</taxon>
        <taxon>Pseudomonadati</taxon>
        <taxon>Pseudomonadota</taxon>
        <taxon>Gammaproteobacteria</taxon>
        <taxon>Lysobacterales</taxon>
        <taxon>Lysobacteraceae</taxon>
        <taxon>Xanthomonas</taxon>
    </lineage>
</organism>
<comment type="caution">
    <text evidence="1">The sequence shown here is derived from an EMBL/GenBank/DDBJ whole genome shotgun (WGS) entry which is preliminary data.</text>
</comment>
<evidence type="ECO:0000313" key="1">
    <source>
        <dbReference type="EMBL" id="KGU54951.1"/>
    </source>
</evidence>
<dbReference type="Proteomes" id="UP000030585">
    <property type="component" value="Unassembled WGS sequence"/>
</dbReference>
<sequence length="165" mass="18558">MNFLKHWPRINDDRMIADGSVAPIADDHIIVIALSMLDLDHRHFSRHATQLGCTHSSMFSAVASTKFFNFSHLVKFVRAMPTLNHVAGQFHASPAAAATHANCGFLIPGSVWKCLVTGLFKDSTCQAHRLECLTGDRHGLRHDTSCDFLQTFIMHVRKRRPFAYD</sequence>
<name>A0AB34QA92_XANCI</name>